<dbReference type="GO" id="GO:0003964">
    <property type="term" value="F:RNA-directed DNA polymerase activity"/>
    <property type="evidence" value="ECO:0007669"/>
    <property type="project" value="UniProtKB-KW"/>
</dbReference>
<dbReference type="InterPro" id="IPR001878">
    <property type="entry name" value="Znf_CCHC"/>
</dbReference>
<feature type="region of interest" description="Disordered" evidence="2">
    <location>
        <begin position="659"/>
        <end position="683"/>
    </location>
</feature>
<keyword evidence="4" id="KW-0808">Transferase</keyword>
<dbReference type="Pfam" id="PF00098">
    <property type="entry name" value="zf-CCHC"/>
    <property type="match status" value="1"/>
</dbReference>
<keyword evidence="4" id="KW-0695">RNA-directed DNA polymerase</keyword>
<dbReference type="Gene3D" id="3.30.70.270">
    <property type="match status" value="1"/>
</dbReference>
<proteinExistence type="predicted"/>
<keyword evidence="1" id="KW-0863">Zinc-finger</keyword>
<reference evidence="4" key="1">
    <citation type="journal article" date="2019" name="Sci. Rep.">
        <title>Draft genome of Tanacetum cinerariifolium, the natural source of mosquito coil.</title>
        <authorList>
            <person name="Yamashiro T."/>
            <person name="Shiraishi A."/>
            <person name="Satake H."/>
            <person name="Nakayama K."/>
        </authorList>
    </citation>
    <scope>NUCLEOTIDE SEQUENCE</scope>
</reference>
<feature type="compositionally biased region" description="Polar residues" evidence="2">
    <location>
        <begin position="661"/>
        <end position="679"/>
    </location>
</feature>
<evidence type="ECO:0000313" key="4">
    <source>
        <dbReference type="EMBL" id="GEU47086.1"/>
    </source>
</evidence>
<dbReference type="SMART" id="SM00343">
    <property type="entry name" value="ZnF_C2HC"/>
    <property type="match status" value="1"/>
</dbReference>
<evidence type="ECO:0000256" key="2">
    <source>
        <dbReference type="SAM" id="MobiDB-lite"/>
    </source>
</evidence>
<dbReference type="SUPFAM" id="SSF56672">
    <property type="entry name" value="DNA/RNA polymerases"/>
    <property type="match status" value="1"/>
</dbReference>
<dbReference type="InterPro" id="IPR036875">
    <property type="entry name" value="Znf_CCHC_sf"/>
</dbReference>
<dbReference type="Gene3D" id="4.10.60.10">
    <property type="entry name" value="Zinc finger, CCHC-type"/>
    <property type="match status" value="1"/>
</dbReference>
<dbReference type="GO" id="GO:0003676">
    <property type="term" value="F:nucleic acid binding"/>
    <property type="evidence" value="ECO:0007669"/>
    <property type="project" value="InterPro"/>
</dbReference>
<dbReference type="PANTHER" id="PTHR46148:SF59">
    <property type="entry name" value="NUCLEOTIDYLTRANSFERASE, RIBONUCLEASE H"/>
    <property type="match status" value="1"/>
</dbReference>
<dbReference type="InterPro" id="IPR056924">
    <property type="entry name" value="SH3_Tf2-1"/>
</dbReference>
<feature type="compositionally biased region" description="Low complexity" evidence="2">
    <location>
        <begin position="732"/>
        <end position="745"/>
    </location>
</feature>
<evidence type="ECO:0000256" key="1">
    <source>
        <dbReference type="PROSITE-ProRule" id="PRU00047"/>
    </source>
</evidence>
<accession>A0A6L2KCK9</accession>
<dbReference type="Pfam" id="PF24626">
    <property type="entry name" value="SH3_Tf2-1"/>
    <property type="match status" value="1"/>
</dbReference>
<name>A0A6L2KCK9_TANCI</name>
<dbReference type="PANTHER" id="PTHR46148">
    <property type="entry name" value="CHROMO DOMAIN-CONTAINING PROTEIN"/>
    <property type="match status" value="1"/>
</dbReference>
<dbReference type="PROSITE" id="PS50158">
    <property type="entry name" value="ZF_CCHC"/>
    <property type="match status" value="1"/>
</dbReference>
<keyword evidence="4" id="KW-0548">Nucleotidyltransferase</keyword>
<comment type="caution">
    <text evidence="4">The sequence shown here is derived from an EMBL/GenBank/DDBJ whole genome shotgun (WGS) entry which is preliminary data.</text>
</comment>
<protein>
    <submittedName>
        <fullName evidence="4">Putative reverse transcriptase domain-containing protein</fullName>
    </submittedName>
</protein>
<evidence type="ECO:0000259" key="3">
    <source>
        <dbReference type="PROSITE" id="PS50158"/>
    </source>
</evidence>
<dbReference type="AlphaFoldDB" id="A0A6L2KCK9"/>
<dbReference type="EMBL" id="BKCJ010002219">
    <property type="protein sequence ID" value="GEU47086.1"/>
    <property type="molecule type" value="Genomic_DNA"/>
</dbReference>
<dbReference type="GO" id="GO:0008270">
    <property type="term" value="F:zinc ion binding"/>
    <property type="evidence" value="ECO:0007669"/>
    <property type="project" value="UniProtKB-KW"/>
</dbReference>
<feature type="region of interest" description="Disordered" evidence="2">
    <location>
        <begin position="732"/>
        <end position="758"/>
    </location>
</feature>
<dbReference type="Pfam" id="PF08284">
    <property type="entry name" value="RVP_2"/>
    <property type="match status" value="1"/>
</dbReference>
<organism evidence="4">
    <name type="scientific">Tanacetum cinerariifolium</name>
    <name type="common">Dalmatian daisy</name>
    <name type="synonym">Chrysanthemum cinerariifolium</name>
    <dbReference type="NCBI Taxonomy" id="118510"/>
    <lineage>
        <taxon>Eukaryota</taxon>
        <taxon>Viridiplantae</taxon>
        <taxon>Streptophyta</taxon>
        <taxon>Embryophyta</taxon>
        <taxon>Tracheophyta</taxon>
        <taxon>Spermatophyta</taxon>
        <taxon>Magnoliopsida</taxon>
        <taxon>eudicotyledons</taxon>
        <taxon>Gunneridae</taxon>
        <taxon>Pentapetalae</taxon>
        <taxon>asterids</taxon>
        <taxon>campanulids</taxon>
        <taxon>Asterales</taxon>
        <taxon>Asteraceae</taxon>
        <taxon>Asteroideae</taxon>
        <taxon>Anthemideae</taxon>
        <taxon>Anthemidinae</taxon>
        <taxon>Tanacetum</taxon>
    </lineage>
</organism>
<feature type="domain" description="CCHC-type" evidence="3">
    <location>
        <begin position="785"/>
        <end position="800"/>
    </location>
</feature>
<dbReference type="InterPro" id="IPR043128">
    <property type="entry name" value="Rev_trsase/Diguanyl_cyclase"/>
</dbReference>
<sequence>MSSPNHPTSNIEDAFSLNFLDFIPASPDYVLASPRKTYSSSSNSFGVVPIASPSLSLFHDDPYMKVIMPPKRMSTSEAPTMSQAAIRQLVIDSVTIALETQAATMANADNANRNPEPIEAPVAGKCSYKEFMSCQPFNFKGSEGAIGLIWWFERTESVFSHSNCIEDCKVKFATGTLIEEALSWWNSFAQPIGIEEAYKITWVEFKKLLIKKYYLWTKIQKMEDEFYHLTVKGNDLKSYGYTLTLLNQSFKIDLMPIKLGSFDIVIGMEWLSKNHAKILCDEKVIHIPIDGETLIIRVMEKKSDEKRLEDIPVVKEFPDIFPEDLPCLPPVRQVEFQIDLIPGIASIAYVPYRLAPLEMQELSNQLQDQGLHVDPAKIKVVKNWETPTTPTEVRQFLGLDGYYRRFIEGFLKIAKPLTKLTQKDKSIKVAPFEALYGQKCRSPVCWAEVSDVQLTGPEIIHETTEKIVQIRQRLQATRDRKQTPPKGVIRFGKRGKLNPRYIRPFKILERIGPVAYKLELPEELSNVHNTFYISNQKKCLSDESLVIPMKELQLDDKLNFVEEPVKIMDREIKQLRQICIPIIKVGWNSRRGPEFTSEREDEIRIDNDIYSTVDACPNACEMWKAIERLKQINEIRAEKIARVANPLALVAQKQPVYHPQTHPTHYNQNSSTRTQQAATRNRGKAIVNSPQPIYDQELSMVDDDDETKKDMEIDKLMALISLLFKKIYKPTNNNLRTSSNTSRANQDNSPRIHRNAGYEHQRLGNVAGARETAGSLMVQKYGIQCYNCKEYGHVARECQKPKRAKDAAYHREKMLLC</sequence>
<dbReference type="InterPro" id="IPR043502">
    <property type="entry name" value="DNA/RNA_pol_sf"/>
</dbReference>
<keyword evidence="1" id="KW-0479">Metal-binding</keyword>
<gene>
    <name evidence="4" type="ORF">Tci_019064</name>
</gene>
<keyword evidence="1" id="KW-0862">Zinc</keyword>
<dbReference type="SUPFAM" id="SSF57756">
    <property type="entry name" value="Retrovirus zinc finger-like domains"/>
    <property type="match status" value="1"/>
</dbReference>